<dbReference type="Proteomes" id="UP000320593">
    <property type="component" value="Unassembled WGS sequence"/>
</dbReference>
<evidence type="ECO:0000313" key="2">
    <source>
        <dbReference type="Proteomes" id="UP000320593"/>
    </source>
</evidence>
<protein>
    <submittedName>
        <fullName evidence="1">Alpha-D-ribose 1-methylphosphonate 5-triphosphate synthase subunit PhnG</fullName>
    </submittedName>
</protein>
<name>A0A562SL46_9HYPH</name>
<dbReference type="GO" id="GO:0019634">
    <property type="term" value="P:organic phosphonate metabolic process"/>
    <property type="evidence" value="ECO:0007669"/>
    <property type="project" value="InterPro"/>
</dbReference>
<dbReference type="InterPro" id="IPR009609">
    <property type="entry name" value="Phosphonate_metab_PhnG"/>
</dbReference>
<reference evidence="1 2" key="1">
    <citation type="submission" date="2019-07" db="EMBL/GenBank/DDBJ databases">
        <title>Genomic Encyclopedia of Archaeal and Bacterial Type Strains, Phase II (KMG-II): from individual species to whole genera.</title>
        <authorList>
            <person name="Goeker M."/>
        </authorList>
    </citation>
    <scope>NUCLEOTIDE SEQUENCE [LARGE SCALE GENOMIC DNA]</scope>
    <source>
        <strain evidence="1 2">ATCC BAA-252</strain>
    </source>
</reference>
<sequence>MNHPSPAENAGGSAPNRQQVMAILAAASPEDLSKFKTALSFPTDFDIIRQPETGLVMIRGRAGGTGAEFNLGEVTVTRCVVRISSGETGSSYCLGRHKQKALDAALFDALWQNPTHRSAVEEKVIAALKHKQDQAKADVAAETEATKVDFFTMVRGDN</sequence>
<organism evidence="1 2">
    <name type="scientific">Roseibium hamelinense</name>
    <dbReference type="NCBI Taxonomy" id="150831"/>
    <lineage>
        <taxon>Bacteria</taxon>
        <taxon>Pseudomonadati</taxon>
        <taxon>Pseudomonadota</taxon>
        <taxon>Alphaproteobacteria</taxon>
        <taxon>Hyphomicrobiales</taxon>
        <taxon>Stappiaceae</taxon>
        <taxon>Roseibium</taxon>
    </lineage>
</organism>
<proteinExistence type="predicted"/>
<comment type="caution">
    <text evidence="1">The sequence shown here is derived from an EMBL/GenBank/DDBJ whole genome shotgun (WGS) entry which is preliminary data.</text>
</comment>
<dbReference type="RefSeq" id="WP_244300933.1">
    <property type="nucleotide sequence ID" value="NZ_SMLY01000072.1"/>
</dbReference>
<accession>A0A562SL46</accession>
<dbReference type="Pfam" id="PF06754">
    <property type="entry name" value="PhnG"/>
    <property type="match status" value="1"/>
</dbReference>
<dbReference type="EMBL" id="VLLF01000010">
    <property type="protein sequence ID" value="TWI81918.1"/>
    <property type="molecule type" value="Genomic_DNA"/>
</dbReference>
<dbReference type="NCBIfam" id="TIGR03293">
    <property type="entry name" value="PhnG_redo"/>
    <property type="match status" value="1"/>
</dbReference>
<keyword evidence="2" id="KW-1185">Reference proteome</keyword>
<dbReference type="AlphaFoldDB" id="A0A562SL46"/>
<dbReference type="GO" id="GO:0015716">
    <property type="term" value="P:organic phosphonate transport"/>
    <property type="evidence" value="ECO:0007669"/>
    <property type="project" value="InterPro"/>
</dbReference>
<evidence type="ECO:0000313" key="1">
    <source>
        <dbReference type="EMBL" id="TWI81918.1"/>
    </source>
</evidence>
<gene>
    <name evidence="1" type="ORF">JM93_03881</name>
</gene>